<evidence type="ECO:0000313" key="2">
    <source>
        <dbReference type="Proteomes" id="UP001380186"/>
    </source>
</evidence>
<evidence type="ECO:0000313" key="1">
    <source>
        <dbReference type="EMBL" id="BEV03736.1"/>
    </source>
</evidence>
<proteinExistence type="predicted"/>
<dbReference type="EMBL" id="AP029022">
    <property type="protein sequence ID" value="BEV03736.1"/>
    <property type="molecule type" value="Genomic_DNA"/>
</dbReference>
<gene>
    <name evidence="1" type="ORF">CRDW_11100</name>
</gene>
<dbReference type="Proteomes" id="UP001380186">
    <property type="component" value="Chromosome"/>
</dbReference>
<sequence>MEPSYNFTDKTFHYIDQVYEIIFKHHYDYEKSWSDLSALLKIVESKEFDKDFSYYQLIATLEYFICKSTVKNAPYESLLSKNEKVEKYFKTSFKLDQNNPPLQYLYGLYLYEIGDFKNAEYEFSKINIRYFEKMEGDDRILKIEELIICCKIFLSEIYEYSILGFIHEIKKSEDGFYPADLIETLKFNEKYFTKKIRLELDGI</sequence>
<evidence type="ECO:0008006" key="3">
    <source>
        <dbReference type="Google" id="ProtNLM"/>
    </source>
</evidence>
<dbReference type="RefSeq" id="WP_338614580.1">
    <property type="nucleotide sequence ID" value="NZ_AP029022.1"/>
</dbReference>
<accession>A0ABM8K7R0</accession>
<keyword evidence="2" id="KW-1185">Reference proteome</keyword>
<reference evidence="1 2" key="1">
    <citation type="journal article" date="2020" name="Microbes Environ.">
        <title>Synthetic bacterial community of duckweed: a simple and stable system to study plant-microbe interactions.</title>
        <authorList>
            <person name="Ishizawa H."/>
            <person name="Tada M."/>
            <person name="Kuroda M."/>
            <person name="Inoue D."/>
            <person name="Futamata H."/>
            <person name="Ike M."/>
        </authorList>
    </citation>
    <scope>NUCLEOTIDE SEQUENCE [LARGE SCALE GENOMIC DNA]</scope>
    <source>
        <strain evidence="1 2">DW100</strain>
    </source>
</reference>
<protein>
    <recommendedName>
        <fullName evidence="3">Tetratricopeptide repeat-containing protein</fullName>
    </recommendedName>
</protein>
<organism evidence="1 2">
    <name type="scientific">Chryseobacterium gambrini</name>
    <dbReference type="NCBI Taxonomy" id="373672"/>
    <lineage>
        <taxon>Bacteria</taxon>
        <taxon>Pseudomonadati</taxon>
        <taxon>Bacteroidota</taxon>
        <taxon>Flavobacteriia</taxon>
        <taxon>Flavobacteriales</taxon>
        <taxon>Weeksellaceae</taxon>
        <taxon>Chryseobacterium group</taxon>
        <taxon>Chryseobacterium</taxon>
    </lineage>
</organism>
<name>A0ABM8K7R0_9FLAO</name>